<keyword evidence="3" id="KW-1185">Reference proteome</keyword>
<reference evidence="2 3" key="1">
    <citation type="submission" date="2015-04" db="EMBL/GenBank/DDBJ databases">
        <authorList>
            <person name="Syromyatnikov M.Y."/>
            <person name="Popov V.N."/>
        </authorList>
    </citation>
    <scope>NUCLEOTIDE SEQUENCE [LARGE SCALE GENOMIC DNA]</scope>
    <source>
        <strain evidence="2 3">CECT 5292</strain>
    </source>
</reference>
<gene>
    <name evidence="2" type="ORF">NIG5292_02347</name>
</gene>
<evidence type="ECO:0000256" key="1">
    <source>
        <dbReference type="SAM" id="MobiDB-lite"/>
    </source>
</evidence>
<evidence type="ECO:0000313" key="2">
    <source>
        <dbReference type="EMBL" id="CRK76290.1"/>
    </source>
</evidence>
<feature type="compositionally biased region" description="Polar residues" evidence="1">
    <location>
        <begin position="1"/>
        <end position="11"/>
    </location>
</feature>
<protein>
    <submittedName>
        <fullName evidence="2">Uncharacterized protein</fullName>
    </submittedName>
</protein>
<name>A0A0U1NNI5_9RHOB</name>
<dbReference type="Proteomes" id="UP000048949">
    <property type="component" value="Unassembled WGS sequence"/>
</dbReference>
<feature type="region of interest" description="Disordered" evidence="1">
    <location>
        <begin position="1"/>
        <end position="27"/>
    </location>
</feature>
<accession>A0A0U1NNI5</accession>
<sequence>MQNTPQHTTAAKMSKHATRRAQQRGVKHDAIEIISSHGDIEIDAGSGCYKLKASKDLLDGLVKTEDISRQLAEACKRLTLVVSGQSIVTCYRAKLH</sequence>
<evidence type="ECO:0000313" key="3">
    <source>
        <dbReference type="Proteomes" id="UP000048949"/>
    </source>
</evidence>
<dbReference type="AlphaFoldDB" id="A0A0U1NNI5"/>
<dbReference type="EMBL" id="CVQV01000015">
    <property type="protein sequence ID" value="CRK76290.1"/>
    <property type="molecule type" value="Genomic_DNA"/>
</dbReference>
<dbReference type="STRING" id="282199.GCA_001049735_02346"/>
<feature type="compositionally biased region" description="Basic residues" evidence="1">
    <location>
        <begin position="13"/>
        <end position="22"/>
    </location>
</feature>
<dbReference type="OrthoDB" id="8529094at2"/>
<dbReference type="RefSeq" id="WP_048599705.1">
    <property type="nucleotide sequence ID" value="NZ_CVPC01000015.1"/>
</dbReference>
<organism evidence="2 3">
    <name type="scientific">Nereida ignava</name>
    <dbReference type="NCBI Taxonomy" id="282199"/>
    <lineage>
        <taxon>Bacteria</taxon>
        <taxon>Pseudomonadati</taxon>
        <taxon>Pseudomonadota</taxon>
        <taxon>Alphaproteobacteria</taxon>
        <taxon>Rhodobacterales</taxon>
        <taxon>Roseobacteraceae</taxon>
        <taxon>Nereida</taxon>
    </lineage>
</organism>
<proteinExistence type="predicted"/>